<feature type="domain" description="MIR" evidence="18">
    <location>
        <begin position="230"/>
        <end position="286"/>
    </location>
</feature>
<evidence type="ECO:0000256" key="4">
    <source>
        <dbReference type="ARBA" id="ARBA00022568"/>
    </source>
</evidence>
<feature type="transmembrane region" description="Helical" evidence="16">
    <location>
        <begin position="2309"/>
        <end position="2330"/>
    </location>
</feature>
<dbReference type="GO" id="GO:0005220">
    <property type="term" value="F:inositol 1,4,5-trisphosphate-gated calcium channel activity"/>
    <property type="evidence" value="ECO:0007669"/>
    <property type="project" value="UniProtKB-UniRule"/>
</dbReference>
<evidence type="ECO:0000256" key="11">
    <source>
        <dbReference type="ARBA" id="ARBA00023065"/>
    </source>
</evidence>
<keyword evidence="12 16" id="KW-0472">Membrane</keyword>
<evidence type="ECO:0000256" key="5">
    <source>
        <dbReference type="ARBA" id="ARBA00022673"/>
    </source>
</evidence>
<accession>R9S1J3</accession>
<feature type="transmembrane region" description="Helical" evidence="16">
    <location>
        <begin position="2229"/>
        <end position="2251"/>
    </location>
</feature>
<reference evidence="19" key="1">
    <citation type="journal article" date="2013" name="Cell Calcium">
        <title>Characterization of a flatworm inositol (1,4,5) trisphosphate receptor (IP3R) reveals a role in reproductive physiology.</title>
        <authorList>
            <person name="Zhang D."/>
            <person name="Liu X."/>
            <person name="Chan J.D."/>
            <person name="Marchant J.S."/>
        </authorList>
    </citation>
    <scope>NUCLEOTIDE SEQUENCE</scope>
</reference>
<comment type="function">
    <text evidence="16">Receptor for inositol 1,4,5-trisphosphate, a second messenger that mediates the release of intracellular calcium.</text>
</comment>
<comment type="similarity">
    <text evidence="2 16">Belongs to the InsP3 receptor family.</text>
</comment>
<evidence type="ECO:0000259" key="18">
    <source>
        <dbReference type="PROSITE" id="PS50919"/>
    </source>
</evidence>
<keyword evidence="4 16" id="KW-0109">Calcium transport</keyword>
<dbReference type="SUPFAM" id="SSF100909">
    <property type="entry name" value="IP3 receptor type 1 binding core, domain 2"/>
    <property type="match status" value="2"/>
</dbReference>
<evidence type="ECO:0000313" key="19">
    <source>
        <dbReference type="EMBL" id="AGN03925.1"/>
    </source>
</evidence>
<dbReference type="SUPFAM" id="SSF82109">
    <property type="entry name" value="MIR domain"/>
    <property type="match status" value="2"/>
</dbReference>
<dbReference type="InterPro" id="IPR035910">
    <property type="entry name" value="RyR/IP3R_RIH_dom_sf"/>
</dbReference>
<dbReference type="Pfam" id="PF01365">
    <property type="entry name" value="RYDR_ITPR"/>
    <property type="match status" value="2"/>
</dbReference>
<feature type="transmembrane region" description="Helical" evidence="16">
    <location>
        <begin position="2395"/>
        <end position="2417"/>
    </location>
</feature>
<protein>
    <recommendedName>
        <fullName evidence="16">Inositol 1,4,5-trisphosphate receptor</fullName>
    </recommendedName>
</protein>
<dbReference type="CDD" id="cd23277">
    <property type="entry name" value="beta-trefoil_MIR_ITPR"/>
    <property type="match status" value="1"/>
</dbReference>
<feature type="domain" description="MIR" evidence="18">
    <location>
        <begin position="111"/>
        <end position="165"/>
    </location>
</feature>
<dbReference type="GO" id="GO:0051209">
    <property type="term" value="P:release of sequestered calcium ion into cytosol"/>
    <property type="evidence" value="ECO:0007669"/>
    <property type="project" value="UniProtKB-UniRule"/>
</dbReference>
<evidence type="ECO:0000256" key="17">
    <source>
        <dbReference type="SAM" id="MobiDB-lite"/>
    </source>
</evidence>
<comment type="subcellular location">
    <subcellularLocation>
        <location evidence="1 16">Endoplasmic reticulum membrane</location>
        <topology evidence="1 16">Multi-pass membrane protein</topology>
    </subcellularLocation>
</comment>
<dbReference type="InterPro" id="IPR005821">
    <property type="entry name" value="Ion_trans_dom"/>
</dbReference>
<dbReference type="Pfam" id="PF02815">
    <property type="entry name" value="MIR"/>
    <property type="match status" value="1"/>
</dbReference>
<keyword evidence="11 16" id="KW-0406">Ion transport</keyword>
<evidence type="ECO:0000256" key="12">
    <source>
        <dbReference type="ARBA" id="ARBA00023136"/>
    </source>
</evidence>
<evidence type="ECO:0000256" key="13">
    <source>
        <dbReference type="ARBA" id="ARBA00023170"/>
    </source>
</evidence>
<organism evidence="19">
    <name type="scientific">Dugesia japonica</name>
    <name type="common">Planarian</name>
    <dbReference type="NCBI Taxonomy" id="6161"/>
    <lineage>
        <taxon>Eukaryota</taxon>
        <taxon>Metazoa</taxon>
        <taxon>Spiralia</taxon>
        <taxon>Lophotrochozoa</taxon>
        <taxon>Platyhelminthes</taxon>
        <taxon>Rhabditophora</taxon>
        <taxon>Seriata</taxon>
        <taxon>Tricladida</taxon>
        <taxon>Continenticola</taxon>
        <taxon>Geoplanoidea</taxon>
        <taxon>Dugesiidae</taxon>
        <taxon>Dugesia</taxon>
    </lineage>
</organism>
<keyword evidence="9 16" id="KW-0106">Calcium</keyword>
<evidence type="ECO:0000256" key="15">
    <source>
        <dbReference type="ARBA" id="ARBA00023303"/>
    </source>
</evidence>
<dbReference type="PROSITE" id="PS50919">
    <property type="entry name" value="MIR"/>
    <property type="match status" value="3"/>
</dbReference>
<keyword evidence="7" id="KW-0677">Repeat</keyword>
<evidence type="ECO:0000256" key="7">
    <source>
        <dbReference type="ARBA" id="ARBA00022737"/>
    </source>
</evidence>
<dbReference type="PANTHER" id="PTHR45816:SF4">
    <property type="entry name" value="RYR_IP3R HOMOLOGY ASSOCIATED DOMAIN-CONTAINING PROTEIN"/>
    <property type="match status" value="1"/>
</dbReference>
<dbReference type="GO" id="GO:0070679">
    <property type="term" value="F:inositol 1,4,5 trisphosphate binding"/>
    <property type="evidence" value="ECO:0007669"/>
    <property type="project" value="UniProtKB-UniRule"/>
</dbReference>
<keyword evidence="13 16" id="KW-0675">Receptor</keyword>
<keyword evidence="15 16" id="KW-0407">Ion channel</keyword>
<evidence type="ECO:0000256" key="8">
    <source>
        <dbReference type="ARBA" id="ARBA00022824"/>
    </source>
</evidence>
<proteinExistence type="evidence at transcript level"/>
<dbReference type="Pfam" id="PF08454">
    <property type="entry name" value="RIH_assoc"/>
    <property type="match status" value="1"/>
</dbReference>
<evidence type="ECO:0000256" key="2">
    <source>
        <dbReference type="ARBA" id="ARBA00009453"/>
    </source>
</evidence>
<evidence type="ECO:0000256" key="16">
    <source>
        <dbReference type="RuleBase" id="RU368044"/>
    </source>
</evidence>
<evidence type="ECO:0000256" key="14">
    <source>
        <dbReference type="ARBA" id="ARBA00023286"/>
    </source>
</evidence>
<evidence type="ECO:0000256" key="6">
    <source>
        <dbReference type="ARBA" id="ARBA00022692"/>
    </source>
</evidence>
<dbReference type="FunFam" id="1.25.10.30:FF:000001">
    <property type="entry name" value="Inositol 1,4,5-trisphosphate receptor, type 2"/>
    <property type="match status" value="1"/>
</dbReference>
<keyword evidence="3 16" id="KW-0813">Transport</keyword>
<dbReference type="InterPro" id="IPR000493">
    <property type="entry name" value="InsP3_rcpt"/>
</dbReference>
<dbReference type="InterPro" id="IPR000699">
    <property type="entry name" value="RIH_dom"/>
</dbReference>
<dbReference type="FunFam" id="2.80.10.50:FF:000002">
    <property type="entry name" value="Inositol 1,4,5-trisphosphate receptor type 2"/>
    <property type="match status" value="1"/>
</dbReference>
<dbReference type="Pfam" id="PF08709">
    <property type="entry name" value="Ins145_P3_rec"/>
    <property type="match status" value="1"/>
</dbReference>
<evidence type="ECO:0000256" key="1">
    <source>
        <dbReference type="ARBA" id="ARBA00004477"/>
    </source>
</evidence>
<dbReference type="EMBL" id="KC249981">
    <property type="protein sequence ID" value="AGN03925.1"/>
    <property type="molecule type" value="mRNA"/>
</dbReference>
<evidence type="ECO:0000256" key="10">
    <source>
        <dbReference type="ARBA" id="ARBA00022989"/>
    </source>
</evidence>
<comment type="subunit">
    <text evidence="16">Homotetramer.</text>
</comment>
<feature type="transmembrane region" description="Helical" evidence="16">
    <location>
        <begin position="2490"/>
        <end position="2513"/>
    </location>
</feature>
<dbReference type="InterPro" id="IPR036300">
    <property type="entry name" value="MIR_dom_sf"/>
</dbReference>
<keyword evidence="10 16" id="KW-1133">Transmembrane helix</keyword>
<dbReference type="GO" id="GO:0005789">
    <property type="term" value="C:endoplasmic reticulum membrane"/>
    <property type="evidence" value="ECO:0007669"/>
    <property type="project" value="UniProtKB-SubCell"/>
</dbReference>
<feature type="transmembrane region" description="Helical" evidence="16">
    <location>
        <begin position="2350"/>
        <end position="2375"/>
    </location>
</feature>
<keyword evidence="5 16" id="KW-0107">Calcium channel</keyword>
<dbReference type="PANTHER" id="PTHR45816">
    <property type="entry name" value="MIR DOMAIN-CONTAINING PROTEIN"/>
    <property type="match status" value="1"/>
</dbReference>
<dbReference type="InterPro" id="IPR014821">
    <property type="entry name" value="Ins145_P3_rcpt"/>
</dbReference>
<feature type="domain" description="MIR" evidence="18">
    <location>
        <begin position="293"/>
        <end position="359"/>
    </location>
</feature>
<dbReference type="Gene3D" id="1.25.10.30">
    <property type="entry name" value="IP3 receptor type 1 binding core, RIH domain"/>
    <property type="match status" value="1"/>
</dbReference>
<dbReference type="FunFam" id="2.80.10.50:FF:000005">
    <property type="entry name" value="Inositol 1,4,5-trisphosphate receptor type 2"/>
    <property type="match status" value="1"/>
</dbReference>
<keyword evidence="8 16" id="KW-0256">Endoplasmic reticulum</keyword>
<evidence type="ECO:0000256" key="9">
    <source>
        <dbReference type="ARBA" id="ARBA00022837"/>
    </source>
</evidence>
<feature type="region of interest" description="Disordered" evidence="17">
    <location>
        <begin position="2646"/>
        <end position="2666"/>
    </location>
</feature>
<dbReference type="Gene3D" id="1.10.287.70">
    <property type="match status" value="1"/>
</dbReference>
<dbReference type="PRINTS" id="PR00779">
    <property type="entry name" value="INSP3RECEPTR"/>
</dbReference>
<keyword evidence="6 16" id="KW-0812">Transmembrane</keyword>
<dbReference type="InterPro" id="IPR015925">
    <property type="entry name" value="Ryanodine_IP3_receptor"/>
</dbReference>
<feature type="transmembrane region" description="Helical" evidence="16">
    <location>
        <begin position="2289"/>
        <end position="2304"/>
    </location>
</feature>
<feature type="transmembrane region" description="Helical" evidence="16">
    <location>
        <begin position="2263"/>
        <end position="2283"/>
    </location>
</feature>
<sequence length="2666" mass="305983">MINIESKSFLHIGDIISLYAEGSVSGFMSTLGLVDDRCVVQPSAGDLHNPPKKFRDCHFKICPMSRFSAQKQFWNATKQGSQTDSLLINKLHSAAELEKTQNDIEHKKLVGTVVQYGTVIQLLHIKSNKLLTVNKRLPALLEKNAMRVSLDSNGNEGSWFCVQPFYKHCAMGDNVVVGDKVTLNPVNAGQPLHVSNYDLLDHVGCKEVNAVSCNTSWQINLFLEYKENMEDVLKGGDVVRLFHAEQEKFLTCDEYKKEQYVFLRTTGRTTATSATSSKALWEVEVVNKDACRGGAGKWSSLFRFKHLATGQYLAAEIDTDPTQDLMRMKLRKSEDDDVFCLVSIPQSNDVTSIFEIDPTICTRSDDHVPRSSFVRMKNFCIGAWVHSTSIPIDKEEDKPIMHKVGCALLKEDKEAFAIVQVSAEEVRDLDFANDVSKVLSVVTQKIKHLTINDKKVVYNLLSCVIYFLCSVEDSGSDPLDLEVKEINRDRQKLLREQNILKQIFKILESPLSENFPIKMDDLADQKNVIFRNICRLCYRILKLSQQDYRKNQEYIAKQLPMMQKQIGYGILSEDTITALLHNNRKLLEKHITVSEINTFINLIRKGKDSSYRFLKHLSDLCISNNVAIPITQELICKCLFHENNQDILVKTEIYKRITEIEYEVGPSFDDGFEDDDDLLSVSETEKCKDSETILETEEEDEIVLTWDNGKQSKSLQELVNASANNSKDEESILTYYRYQLNLYSNMCLDRQYLAINYLSNELSIYLILKCISNESFPQNLRASFCRLMIHLHVDRDPQEIVIPVRYARLWTDIPKNMNIDNYDSADQESGQKEVVKQSFGPVMVFVEEYLNSIASCNLMFNDQELNKLTLEIVNLAKHLIYFGFYTFRDHLRLVKTLLRILDFGGIPMKIASLDLDIDSQKPPTFKESSNSLILNKVTSKSSDVDNTLIMNTKLRNIEILQFILNVRLDFQITCLLCIFKAHFENGNNDIDISKICQQSEDIFSEKDNVYEIDLDGEGGQVFLRVLLNLIMHKYPAVVSGALQMLFRHFNQRQEVLQTFKQAQLLVSTSDVENYRQIKPDLDNLRLLVEKSELWVYKNKLSSDKKRKDTSVSEEQLSTDVSTKYKTSVSTSFIGNESAIELDLGPKIQQSCHKNYVTIKEILERLIGLCESDDMKSRKHEQRLLKNMGAHSVIIELLQIPFDKKNDVKMLEILGLAHVFLQRFCRGNESNQLVLHKYNELFLTPGLHEAETMSAIYKDNLKLCNSVPEKVVQHYVRCIETHGHQVPFLKFLQTIIKVQDQYIRKCQDMVISELISVGDEVLVFYNDELKFEHLVNMMESQRAQLLSNGPLQYHIELVKLLAMVTEGKNVYSEIKCHSLLSVEDICNVICYPSCTISVKEAYLMFLCHCYIDTEVEIKDIFSTNSPVWDLLNVFSLDIAKVATTVVSKRSVDKELEECVTHTIMSVLVTFFNSPFSEQNTGIQNKRKEVLHLIQNMFRLYQCTWLTIVQRNNISFSLKTVMEIIKAKGIVIPFDLEHQMNKHILKDQAVLKHSKTWLNAKNKKDSQSNQSERPSLQNGLETRSVIDFLHDTIVALETQLQPLMQAEVSVLVSVFHRPELLFLPHTEARNKCESGGFISRLIKHPKCLLASNEEKLCIKVLQTLRMMVSMDIEFEEKANLLRQKLLTKYFGNKMSKNVLKVKNNNNKKEEQINSNIEEIPKPIDQLSFVDIQDYLDAQGASNLIIDLIINHSSNERVFREIIDFGIALLEGGNSNVQKSFYERLCHDKSSDKFFQAFSNNISEAQNDIKSMIILAADGNSQNSLENVMPRRRVRDRSNIPSMLRQQLDDAAVESNQALIAVRKNLNKNTMCLNQMENGSGTDQDATSAPISNVFAKEVNEENYRLSNSVMIIEPIFRFLQLLCENHYRELQDLLRHQACNKTSYNLVCETLQFLDCICGSTSGGLGLLGLYINEQNVGLINQTLRTLTEYCQGPCHENQNAIAQHESNGIDIIIALILNDINPLGRRRMDLVLELKDNASKLLLAIVESRHDSENAERILINLSPKQLVDVAKLAFYEDTLLDADDMPAESAGETSSIGRSDLASPKEVGHNIYILAHQLSKHKRELAQLLQPGQNDSYTDQALEYYAKHTAQIEIVRSDRSMERIVFPIPEICEYLTEETKFKIKTQTELDEQGSKVPGFFTETTYMFQEMQWQKSLRAKSLLFWLSNHMILWSDINFFFSLVMNILLIIWYPFPAKDNNQHGSVMVSIIWLFILLSLVTTVFIRNTMSVLIFVTALIIKISFYLDIAPFLLFMGCLNLMNNIVFIISLWGNRGIAKKSWSEINSEFLIHSSSMICNVLGLLVHPLFYSVTLLDLIRREETLLNVIRSVTQNYRSLVLTTILGVILSYFFTIFGHLFFQDDFQMEPEFLDLLSGQIGSDGDSGRERYCDTLGMCLTTTLYQGLRNGGGIGDILRKPSHKENFFGFRVLHDLSFYFIVNVIILNLIFGVIIDTFASLRQNKQEKDEILRNTCFICALNRSAFDNKTVTFEEHFRREHNMWHYLYFIVLIRVKDPTEFTGPESYVSEMIKAKNLDWFPKKRAMSLAADEHEVEQNDLKSLQVKLEFTDQIISNLSDQLAELKNQMTEQRKQKQRYSLLRPENWPTNNQQ</sequence>
<evidence type="ECO:0000256" key="3">
    <source>
        <dbReference type="ARBA" id="ARBA00022448"/>
    </source>
</evidence>
<dbReference type="InterPro" id="IPR013662">
    <property type="entry name" value="RIH_assoc-dom"/>
</dbReference>
<comment type="domain">
    <text evidence="16">The receptor contains a calcium channel in its C-terminal extremity. Its large N-terminal cytoplasmic region has the ligand-binding site in the N-terminus and modulatory sites in the middle portion immediately upstream of the channel region.</text>
</comment>
<name>R9S1J3_DUGJA</name>
<dbReference type="SMART" id="SM00472">
    <property type="entry name" value="MIR"/>
    <property type="match status" value="4"/>
</dbReference>
<keyword evidence="14 16" id="KW-1071">Ligand-gated ion channel</keyword>
<dbReference type="Pfam" id="PF00520">
    <property type="entry name" value="Ion_trans"/>
    <property type="match status" value="1"/>
</dbReference>
<dbReference type="InterPro" id="IPR016093">
    <property type="entry name" value="MIR_motif"/>
</dbReference>
<dbReference type="Gene3D" id="2.80.10.50">
    <property type="match status" value="2"/>
</dbReference>